<dbReference type="Proteomes" id="UP000054248">
    <property type="component" value="Unassembled WGS sequence"/>
</dbReference>
<name>A0A0C3KER5_9AGAM</name>
<reference evidence="3" key="2">
    <citation type="submission" date="2015-01" db="EMBL/GenBank/DDBJ databases">
        <title>Evolutionary Origins and Diversification of the Mycorrhizal Mutualists.</title>
        <authorList>
            <consortium name="DOE Joint Genome Institute"/>
            <consortium name="Mycorrhizal Genomics Consortium"/>
            <person name="Kohler A."/>
            <person name="Kuo A."/>
            <person name="Nagy L.G."/>
            <person name="Floudas D."/>
            <person name="Copeland A."/>
            <person name="Barry K.W."/>
            <person name="Cichocki N."/>
            <person name="Veneault-Fourrey C."/>
            <person name="LaButti K."/>
            <person name="Lindquist E.A."/>
            <person name="Lipzen A."/>
            <person name="Lundell T."/>
            <person name="Morin E."/>
            <person name="Murat C."/>
            <person name="Riley R."/>
            <person name="Ohm R."/>
            <person name="Sun H."/>
            <person name="Tunlid A."/>
            <person name="Henrissat B."/>
            <person name="Grigoriev I.V."/>
            <person name="Hibbett D.S."/>
            <person name="Martin F."/>
        </authorList>
    </citation>
    <scope>NUCLEOTIDE SEQUENCE [LARGE SCALE GENOMIC DNA]</scope>
    <source>
        <strain evidence="3">MUT 4182</strain>
    </source>
</reference>
<proteinExistence type="predicted"/>
<dbReference type="HOGENOM" id="CLU_118228_0_0_1"/>
<accession>A0A0C3KER5</accession>
<dbReference type="EMBL" id="KN823196">
    <property type="protein sequence ID" value="KIO19933.1"/>
    <property type="molecule type" value="Genomic_DNA"/>
</dbReference>
<feature type="region of interest" description="Disordered" evidence="1">
    <location>
        <begin position="83"/>
        <end position="103"/>
    </location>
</feature>
<gene>
    <name evidence="2" type="ORF">M407DRAFT_142937</name>
</gene>
<evidence type="ECO:0000313" key="3">
    <source>
        <dbReference type="Proteomes" id="UP000054248"/>
    </source>
</evidence>
<organism evidence="2 3">
    <name type="scientific">Tulasnella calospora MUT 4182</name>
    <dbReference type="NCBI Taxonomy" id="1051891"/>
    <lineage>
        <taxon>Eukaryota</taxon>
        <taxon>Fungi</taxon>
        <taxon>Dikarya</taxon>
        <taxon>Basidiomycota</taxon>
        <taxon>Agaricomycotina</taxon>
        <taxon>Agaricomycetes</taxon>
        <taxon>Cantharellales</taxon>
        <taxon>Tulasnellaceae</taxon>
        <taxon>Tulasnella</taxon>
    </lineage>
</organism>
<evidence type="ECO:0000313" key="2">
    <source>
        <dbReference type="EMBL" id="KIO19933.1"/>
    </source>
</evidence>
<sequence>MSSKPKIDFFKGDNWEECTTFIQAIREAAWAEGKLRDPAWMADLASLYFSSRALSWHAKLTPEVHQDWFKLQAALVDRWAPADEDDDSHLQPAPAAAPKPVGGNGSDSVLHGVLKAVPDDGRVPPSYVRLVSSSGTCDLAKDRGAALCVCLHSRSKPGLLEWTTGLGRLNVLVVSNSFVGAVASHWERVWLGHFGDRFIR</sequence>
<protein>
    <submittedName>
        <fullName evidence="2">Uncharacterized protein</fullName>
    </submittedName>
</protein>
<evidence type="ECO:0000256" key="1">
    <source>
        <dbReference type="SAM" id="MobiDB-lite"/>
    </source>
</evidence>
<reference evidence="2 3" key="1">
    <citation type="submission" date="2014-04" db="EMBL/GenBank/DDBJ databases">
        <authorList>
            <consortium name="DOE Joint Genome Institute"/>
            <person name="Kuo A."/>
            <person name="Girlanda M."/>
            <person name="Perotto S."/>
            <person name="Kohler A."/>
            <person name="Nagy L.G."/>
            <person name="Floudas D."/>
            <person name="Copeland A."/>
            <person name="Barry K.W."/>
            <person name="Cichocki N."/>
            <person name="Veneault-Fourrey C."/>
            <person name="LaButti K."/>
            <person name="Lindquist E.A."/>
            <person name="Lipzen A."/>
            <person name="Lundell T."/>
            <person name="Morin E."/>
            <person name="Murat C."/>
            <person name="Sun H."/>
            <person name="Tunlid A."/>
            <person name="Henrissat B."/>
            <person name="Grigoriev I.V."/>
            <person name="Hibbett D.S."/>
            <person name="Martin F."/>
            <person name="Nordberg H.P."/>
            <person name="Cantor M.N."/>
            <person name="Hua S.X."/>
        </authorList>
    </citation>
    <scope>NUCLEOTIDE SEQUENCE [LARGE SCALE GENOMIC DNA]</scope>
    <source>
        <strain evidence="2 3">MUT 4182</strain>
    </source>
</reference>
<dbReference type="OrthoDB" id="3287744at2759"/>
<keyword evidence="3" id="KW-1185">Reference proteome</keyword>
<dbReference type="AlphaFoldDB" id="A0A0C3KER5"/>